<dbReference type="Pfam" id="PF02674">
    <property type="entry name" value="Colicin_V"/>
    <property type="match status" value="1"/>
</dbReference>
<proteinExistence type="predicted"/>
<feature type="transmembrane region" description="Helical" evidence="5">
    <location>
        <begin position="20"/>
        <end position="45"/>
    </location>
</feature>
<comment type="caution">
    <text evidence="6">The sequence shown here is derived from an EMBL/GenBank/DDBJ whole genome shotgun (WGS) entry which is preliminary data.</text>
</comment>
<dbReference type="RefSeq" id="WP_341414074.1">
    <property type="nucleotide sequence ID" value="NZ_JBBPCC010000001.1"/>
</dbReference>
<keyword evidence="3 5" id="KW-1133">Transmembrane helix</keyword>
<dbReference type="Proteomes" id="UP001469365">
    <property type="component" value="Unassembled WGS sequence"/>
</dbReference>
<feature type="transmembrane region" description="Helical" evidence="5">
    <location>
        <begin position="79"/>
        <end position="101"/>
    </location>
</feature>
<dbReference type="PANTHER" id="PTHR37306:SF1">
    <property type="entry name" value="COLICIN V PRODUCTION PROTEIN"/>
    <property type="match status" value="1"/>
</dbReference>
<evidence type="ECO:0000256" key="2">
    <source>
        <dbReference type="ARBA" id="ARBA00022692"/>
    </source>
</evidence>
<gene>
    <name evidence="6" type="ORF">WMW72_03850</name>
</gene>
<keyword evidence="7" id="KW-1185">Reference proteome</keyword>
<evidence type="ECO:0000256" key="3">
    <source>
        <dbReference type="ARBA" id="ARBA00022989"/>
    </source>
</evidence>
<evidence type="ECO:0000256" key="4">
    <source>
        <dbReference type="ARBA" id="ARBA00023136"/>
    </source>
</evidence>
<accession>A0ABU9DDV3</accession>
<name>A0ABU9DDV3_9BACL</name>
<feature type="transmembrane region" description="Helical" evidence="5">
    <location>
        <begin position="121"/>
        <end position="143"/>
    </location>
</feature>
<evidence type="ECO:0000256" key="5">
    <source>
        <dbReference type="SAM" id="Phobius"/>
    </source>
</evidence>
<dbReference type="InterPro" id="IPR003825">
    <property type="entry name" value="Colicin-V_CvpA"/>
</dbReference>
<organism evidence="6 7">
    <name type="scientific">Paenibacillus filicis</name>
    <dbReference type="NCBI Taxonomy" id="669464"/>
    <lineage>
        <taxon>Bacteria</taxon>
        <taxon>Bacillati</taxon>
        <taxon>Bacillota</taxon>
        <taxon>Bacilli</taxon>
        <taxon>Bacillales</taxon>
        <taxon>Paenibacillaceae</taxon>
        <taxon>Paenibacillus</taxon>
    </lineage>
</organism>
<reference evidence="6 7" key="1">
    <citation type="submission" date="2024-04" db="EMBL/GenBank/DDBJ databases">
        <title>draft genome sequnece of Paenibacillus filicis.</title>
        <authorList>
            <person name="Kim D.-U."/>
        </authorList>
    </citation>
    <scope>NUCLEOTIDE SEQUENCE [LARGE SCALE GENOMIC DNA]</scope>
    <source>
        <strain evidence="6 7">KACC14197</strain>
    </source>
</reference>
<dbReference type="PANTHER" id="PTHR37306">
    <property type="entry name" value="COLICIN V PRODUCTION PROTEIN"/>
    <property type="match status" value="1"/>
</dbReference>
<protein>
    <submittedName>
        <fullName evidence="6">CvpA family protein</fullName>
    </submittedName>
</protein>
<dbReference type="EMBL" id="JBBPCC010000001">
    <property type="protein sequence ID" value="MEK8127039.1"/>
    <property type="molecule type" value="Genomic_DNA"/>
</dbReference>
<sequence>MNGLDYGLLVVLAMGMALGYARGFVGQLVSFAGFFAAYLVAFFGYRQAAPWIKSLMNLSGHETYGRYELLAQELRIDTYIYNALAFGLLLFGTKLAFGIVGRMLQWLVAAPGLKAVNKWSGAGLGLLEAAIIALIAVHVMTVLPNDTAQKLLKTSTSAAYIVEHTPVITDKLKELWEKRTEVTGAR</sequence>
<evidence type="ECO:0000313" key="7">
    <source>
        <dbReference type="Proteomes" id="UP001469365"/>
    </source>
</evidence>
<evidence type="ECO:0000256" key="1">
    <source>
        <dbReference type="ARBA" id="ARBA00004141"/>
    </source>
</evidence>
<evidence type="ECO:0000313" key="6">
    <source>
        <dbReference type="EMBL" id="MEK8127039.1"/>
    </source>
</evidence>
<keyword evidence="4 5" id="KW-0472">Membrane</keyword>
<keyword evidence="2 5" id="KW-0812">Transmembrane</keyword>
<comment type="subcellular location">
    <subcellularLocation>
        <location evidence="1">Membrane</location>
        <topology evidence="1">Multi-pass membrane protein</topology>
    </subcellularLocation>
</comment>